<evidence type="ECO:0000256" key="3">
    <source>
        <dbReference type="ARBA" id="ARBA00022679"/>
    </source>
</evidence>
<dbReference type="STRING" id="1802485.A2V97_01485"/>
<dbReference type="InterPro" id="IPR011034">
    <property type="entry name" value="Formyl_transferase-like_C_sf"/>
</dbReference>
<evidence type="ECO:0000256" key="1">
    <source>
        <dbReference type="ARBA" id="ARBA00010699"/>
    </source>
</evidence>
<comment type="similarity">
    <text evidence="1">Belongs to the Fmt family.</text>
</comment>
<proteinExistence type="inferred from homology"/>
<dbReference type="Gene3D" id="3.40.50.12230">
    <property type="match status" value="1"/>
</dbReference>
<dbReference type="GO" id="GO:0005829">
    <property type="term" value="C:cytosol"/>
    <property type="evidence" value="ECO:0007669"/>
    <property type="project" value="TreeGrafter"/>
</dbReference>
<evidence type="ECO:0000313" key="8">
    <source>
        <dbReference type="Proteomes" id="UP000177382"/>
    </source>
</evidence>
<dbReference type="PANTHER" id="PTHR11138:SF5">
    <property type="entry name" value="METHIONYL-TRNA FORMYLTRANSFERASE, MITOCHONDRIAL"/>
    <property type="match status" value="1"/>
</dbReference>
<dbReference type="SUPFAM" id="SSF53328">
    <property type="entry name" value="Formyltransferase"/>
    <property type="match status" value="1"/>
</dbReference>
<accession>A0A1F7XJR4</accession>
<dbReference type="PANTHER" id="PTHR11138">
    <property type="entry name" value="METHIONYL-TRNA FORMYLTRANSFERASE"/>
    <property type="match status" value="1"/>
</dbReference>
<dbReference type="CDD" id="cd08704">
    <property type="entry name" value="Met_tRNA_FMT_C"/>
    <property type="match status" value="1"/>
</dbReference>
<dbReference type="InterPro" id="IPR041711">
    <property type="entry name" value="Met-tRNA-FMT_N"/>
</dbReference>
<name>A0A1F7XJR4_9BACT</name>
<dbReference type="GO" id="GO:0004479">
    <property type="term" value="F:methionyl-tRNA formyltransferase activity"/>
    <property type="evidence" value="ECO:0007669"/>
    <property type="project" value="UniProtKB-EC"/>
</dbReference>
<dbReference type="Proteomes" id="UP000177382">
    <property type="component" value="Unassembled WGS sequence"/>
</dbReference>
<dbReference type="InterPro" id="IPR002376">
    <property type="entry name" value="Formyl_transf_N"/>
</dbReference>
<keyword evidence="4" id="KW-0648">Protein biosynthesis</keyword>
<feature type="domain" description="Formyl transferase C-terminal" evidence="6">
    <location>
        <begin position="241"/>
        <end position="281"/>
    </location>
</feature>
<feature type="domain" description="Formyl transferase N-terminal" evidence="5">
    <location>
        <begin position="1"/>
        <end position="173"/>
    </location>
</feature>
<dbReference type="InterPro" id="IPR036477">
    <property type="entry name" value="Formyl_transf_N_sf"/>
</dbReference>
<comment type="caution">
    <text evidence="7">The sequence shown here is derived from an EMBL/GenBank/DDBJ whole genome shotgun (WGS) entry which is preliminary data.</text>
</comment>
<keyword evidence="3" id="KW-0808">Transferase</keyword>
<evidence type="ECO:0000256" key="2">
    <source>
        <dbReference type="ARBA" id="ARBA00012261"/>
    </source>
</evidence>
<dbReference type="AlphaFoldDB" id="A0A1F7XJR4"/>
<dbReference type="Pfam" id="PF00551">
    <property type="entry name" value="Formyl_trans_N"/>
    <property type="match status" value="1"/>
</dbReference>
<dbReference type="InterPro" id="IPR044135">
    <property type="entry name" value="Met-tRNA-FMT_C"/>
</dbReference>
<evidence type="ECO:0000259" key="5">
    <source>
        <dbReference type="Pfam" id="PF00551"/>
    </source>
</evidence>
<evidence type="ECO:0000259" key="6">
    <source>
        <dbReference type="Pfam" id="PF02911"/>
    </source>
</evidence>
<dbReference type="EC" id="2.1.2.9" evidence="2"/>
<dbReference type="EMBL" id="MGFX01000006">
    <property type="protein sequence ID" value="OGM15284.1"/>
    <property type="molecule type" value="Genomic_DNA"/>
</dbReference>
<dbReference type="CDD" id="cd08646">
    <property type="entry name" value="FMT_core_Met-tRNA-FMT_N"/>
    <property type="match status" value="1"/>
</dbReference>
<evidence type="ECO:0000313" key="7">
    <source>
        <dbReference type="EMBL" id="OGM15284.1"/>
    </source>
</evidence>
<reference evidence="7 8" key="1">
    <citation type="journal article" date="2016" name="Nat. Commun.">
        <title>Thousands of microbial genomes shed light on interconnected biogeochemical processes in an aquifer system.</title>
        <authorList>
            <person name="Anantharaman K."/>
            <person name="Brown C.T."/>
            <person name="Hug L.A."/>
            <person name="Sharon I."/>
            <person name="Castelle C.J."/>
            <person name="Probst A.J."/>
            <person name="Thomas B.C."/>
            <person name="Singh A."/>
            <person name="Wilkins M.J."/>
            <person name="Karaoz U."/>
            <person name="Brodie E.L."/>
            <person name="Williams K.H."/>
            <person name="Hubbard S.S."/>
            <person name="Banfield J.F."/>
        </authorList>
    </citation>
    <scope>NUCLEOTIDE SEQUENCE [LARGE SCALE GENOMIC DNA]</scope>
</reference>
<protein>
    <recommendedName>
        <fullName evidence="2">methionyl-tRNA formyltransferase</fullName>
        <ecNumber evidence="2">2.1.2.9</ecNumber>
    </recommendedName>
</protein>
<dbReference type="SUPFAM" id="SSF50486">
    <property type="entry name" value="FMT C-terminal domain-like"/>
    <property type="match status" value="1"/>
</dbReference>
<evidence type="ECO:0000256" key="4">
    <source>
        <dbReference type="ARBA" id="ARBA00022917"/>
    </source>
</evidence>
<dbReference type="InterPro" id="IPR005793">
    <property type="entry name" value="Formyl_trans_C"/>
</dbReference>
<sequence>MKIVFFGTPDYVLLVLNLLHKTFKDRSMESGIITVVTQKPKPVGRDQKLTYSPVDTWAYKKDIPVIYGPEKVPPADLGILAAYGEIVPESAIRNLKFGILNIHPSLLPKYRGASPIQAAIAMGEAKTGVSIIKIDELMDHGLVVSQFSEDILASDTLETLRKRLFERSAEVVVALIPAFTQGKVKLREQNHDEATYTTLVKKGHGFIPAEYLAACLQGRSLKATWKIPFIKDYSLHPTPYTLDCFIRAMDPWPGAWTLLRLSASEGQAKRLKILKAHAESLSPKRYTLILDEVQLEGKNPVSWEEFKRGYPIAALV</sequence>
<organism evidence="7 8">
    <name type="scientific">Candidatus Woesebacteria bacterium RBG_16_42_24</name>
    <dbReference type="NCBI Taxonomy" id="1802485"/>
    <lineage>
        <taxon>Bacteria</taxon>
        <taxon>Candidatus Woeseibacteriota</taxon>
    </lineage>
</organism>
<gene>
    <name evidence="7" type="ORF">A2V97_01485</name>
</gene>
<dbReference type="Pfam" id="PF02911">
    <property type="entry name" value="Formyl_trans_C"/>
    <property type="match status" value="1"/>
</dbReference>